<dbReference type="EMBL" id="JAWPEI010000007">
    <property type="protein sequence ID" value="KAK4720538.1"/>
    <property type="molecule type" value="Genomic_DNA"/>
</dbReference>
<protein>
    <submittedName>
        <fullName evidence="2">Uncharacterized protein</fullName>
    </submittedName>
</protein>
<keyword evidence="3" id="KW-1185">Reference proteome</keyword>
<reference evidence="2 3" key="1">
    <citation type="submission" date="2023-10" db="EMBL/GenBank/DDBJ databases">
        <title>Genome-Wide Identification Analysis in wild type Solanum Pinnatisectum Reveals Some Genes Defensing Phytophthora Infestans.</title>
        <authorList>
            <person name="Sun C."/>
        </authorList>
    </citation>
    <scope>NUCLEOTIDE SEQUENCE [LARGE SCALE GENOMIC DNA]</scope>
    <source>
        <strain evidence="2">LQN</strain>
        <tissue evidence="2">Leaf</tissue>
    </source>
</reference>
<evidence type="ECO:0000313" key="3">
    <source>
        <dbReference type="Proteomes" id="UP001311915"/>
    </source>
</evidence>
<dbReference type="InterPro" id="IPR033249">
    <property type="entry name" value="CLE_plant"/>
</dbReference>
<accession>A0AAV9L5J8</accession>
<dbReference type="AlphaFoldDB" id="A0AAV9L5J8"/>
<organism evidence="2 3">
    <name type="scientific">Solanum pinnatisectum</name>
    <name type="common">tansyleaf nightshade</name>
    <dbReference type="NCBI Taxonomy" id="50273"/>
    <lineage>
        <taxon>Eukaryota</taxon>
        <taxon>Viridiplantae</taxon>
        <taxon>Streptophyta</taxon>
        <taxon>Embryophyta</taxon>
        <taxon>Tracheophyta</taxon>
        <taxon>Spermatophyta</taxon>
        <taxon>Magnoliopsida</taxon>
        <taxon>eudicotyledons</taxon>
        <taxon>Gunneridae</taxon>
        <taxon>Pentapetalae</taxon>
        <taxon>asterids</taxon>
        <taxon>lamiids</taxon>
        <taxon>Solanales</taxon>
        <taxon>Solanaceae</taxon>
        <taxon>Solanoideae</taxon>
        <taxon>Solaneae</taxon>
        <taxon>Solanum</taxon>
    </lineage>
</organism>
<gene>
    <name evidence="2" type="ORF">R3W88_010771</name>
</gene>
<evidence type="ECO:0000313" key="2">
    <source>
        <dbReference type="EMBL" id="KAK4720538.1"/>
    </source>
</evidence>
<proteinExistence type="predicted"/>
<sequence length="88" mass="10161">MTIQEERRRRRRIEVIIRAWTIMLIFSQMCVSSSIAHSSNAIPRKVGFFHEVTTITSAVGTGEKRNRGNKLYDEDKRLVHTGPNPLHN</sequence>
<dbReference type="GO" id="GO:0048731">
    <property type="term" value="P:system development"/>
    <property type="evidence" value="ECO:0007669"/>
    <property type="project" value="InterPro"/>
</dbReference>
<comment type="caution">
    <text evidence="2">The sequence shown here is derived from an EMBL/GenBank/DDBJ whole genome shotgun (WGS) entry which is preliminary data.</text>
</comment>
<dbReference type="PANTHER" id="PTHR34545">
    <property type="entry name" value="CLAVATA3/ESR (CLE)-RELATED PROTEIN 22"/>
    <property type="match status" value="1"/>
</dbReference>
<feature type="region of interest" description="Disordered" evidence="1">
    <location>
        <begin position="63"/>
        <end position="88"/>
    </location>
</feature>
<evidence type="ECO:0000256" key="1">
    <source>
        <dbReference type="SAM" id="MobiDB-lite"/>
    </source>
</evidence>
<dbReference type="Proteomes" id="UP001311915">
    <property type="component" value="Unassembled WGS sequence"/>
</dbReference>
<feature type="compositionally biased region" description="Basic and acidic residues" evidence="1">
    <location>
        <begin position="63"/>
        <end position="78"/>
    </location>
</feature>
<name>A0AAV9L5J8_9SOLN</name>
<dbReference type="PANTHER" id="PTHR34545:SF7">
    <property type="entry name" value="CLAVATA3_ESR (CLE)-RELATED PROTEIN 16"/>
    <property type="match status" value="1"/>
</dbReference>